<dbReference type="Gene3D" id="3.40.50.720">
    <property type="entry name" value="NAD(P)-binding Rossmann-like Domain"/>
    <property type="match status" value="2"/>
</dbReference>
<comment type="caution">
    <text evidence="7">The sequence shown here is derived from an EMBL/GenBank/DDBJ whole genome shotgun (WGS) entry which is preliminary data.</text>
</comment>
<dbReference type="InParanoid" id="Q7PMI6"/>
<evidence type="ECO:0000256" key="1">
    <source>
        <dbReference type="ARBA" id="ARBA00005854"/>
    </source>
</evidence>
<dbReference type="PaxDb" id="7165-AGAP009611-PA"/>
<sequence length="318" mass="34075">SSASASSRSPVSHRIPSAPAMIILLSLGSCDVIVPAVDFPSRAQILDLCPGVDGLLWTSYKMKLDREVLDACGAQLKAISLTMNGVDCVDVKELARRNIPLGHTPYIPNRAVADLAVGLMLSVNERLLSTAGEICYQRQPIQGSTIGIVGFGGIGQLIASRLQAFDVDCILYCGPRPKASADAFHAQFVAFEQLLVRSDFVFISCPLTDATVRMFGREAFAAMKPTAVLINVARGAIVDEAALLDALKGGQVRAAGLDTVTDEPLPPYSELFNLPNCVILPHLGTATKRTRDEMAVRAVENLMHGLRNATMPAQFQTQ</sequence>
<dbReference type="eggNOG" id="KOG0069">
    <property type="taxonomic scope" value="Eukaryota"/>
</dbReference>
<dbReference type="GO" id="GO:0016616">
    <property type="term" value="F:oxidoreductase activity, acting on the CH-OH group of donors, NAD or NADP as acceptor"/>
    <property type="evidence" value="ECO:0007669"/>
    <property type="project" value="InterPro"/>
</dbReference>
<dbReference type="InterPro" id="IPR050223">
    <property type="entry name" value="D-isomer_2-hydroxyacid_DH"/>
</dbReference>
<evidence type="ECO:0000259" key="6">
    <source>
        <dbReference type="Pfam" id="PF02826"/>
    </source>
</evidence>
<reference evidence="7" key="5">
    <citation type="submission" date="2011-05" db="EMBL/GenBank/DDBJ databases">
        <authorList>
            <consortium name="VectorBase"/>
        </authorList>
    </citation>
    <scope>NUCLEOTIDE SEQUENCE</scope>
    <source>
        <strain evidence="7">PEST</strain>
    </source>
</reference>
<reference evidence="7" key="1">
    <citation type="journal article" date="2002" name="Science">
        <title>The genome sequence of the malaria mosquito Anopheles gambiae.</title>
        <authorList>
            <person name="Holt R.A."/>
            <person name="Subramanian G.M."/>
            <person name="Halpern A."/>
            <person name="Sutton G.G."/>
            <person name="Charlab R."/>
            <person name="Nusskern D.R."/>
            <person name="Wincker P."/>
            <person name="Clark A.G."/>
            <person name="Ribeiro J.M."/>
            <person name="Wides R."/>
            <person name="Salzberg S.L."/>
            <person name="Loftus B."/>
            <person name="Yandell M."/>
            <person name="Majoros W.H."/>
            <person name="Rusch D.B."/>
            <person name="Lai Z."/>
            <person name="Kraft C.L."/>
            <person name="Abril J.F."/>
            <person name="Anthouard V."/>
            <person name="Arensburger P."/>
            <person name="Atkinson P.W."/>
            <person name="Baden H."/>
            <person name="de Berardinis V."/>
            <person name="Baldwin D."/>
            <person name="Benes V."/>
            <person name="Biedler J."/>
            <person name="Blass C."/>
            <person name="Bolanos R."/>
            <person name="Boscus D."/>
            <person name="Barnstead M."/>
            <person name="Cai S."/>
            <person name="Center A."/>
            <person name="Chaturverdi K."/>
            <person name="Christophides G.K."/>
            <person name="Chrystal M.A."/>
            <person name="Clamp M."/>
            <person name="Cravchik A."/>
            <person name="Curwen V."/>
            <person name="Dana A."/>
            <person name="Delcher A."/>
            <person name="Dew I."/>
            <person name="Evans C.A."/>
            <person name="Flanigan M."/>
            <person name="Grundschober-Freimoser A."/>
            <person name="Friedli L."/>
            <person name="Gu Z."/>
            <person name="Guan P."/>
            <person name="Guigo R."/>
            <person name="Hillenmeyer M.E."/>
            <person name="Hladun S.L."/>
            <person name="Hogan J.R."/>
            <person name="Hong Y.S."/>
            <person name="Hoover J."/>
            <person name="Jaillon O."/>
            <person name="Ke Z."/>
            <person name="Kodira C."/>
            <person name="Kokoza E."/>
            <person name="Koutsos A."/>
            <person name="Letunic I."/>
            <person name="Levitsky A."/>
            <person name="Liang Y."/>
            <person name="Lin J.J."/>
            <person name="Lobo N.F."/>
            <person name="Lopez J.R."/>
            <person name="Malek J.A."/>
            <person name="McIntosh T.C."/>
            <person name="Meister S."/>
            <person name="Miller J."/>
            <person name="Mobarry C."/>
            <person name="Mongin E."/>
            <person name="Murphy S.D."/>
            <person name="O'Brochta D.A."/>
            <person name="Pfannkoch C."/>
            <person name="Qi R."/>
            <person name="Regier M.A."/>
            <person name="Remington K."/>
            <person name="Shao H."/>
            <person name="Sharakhova M.V."/>
            <person name="Sitter C.D."/>
            <person name="Shetty J."/>
            <person name="Smith T.J."/>
            <person name="Strong R."/>
            <person name="Sun J."/>
            <person name="Thomasova D."/>
            <person name="Ton L.Q."/>
            <person name="Topalis P."/>
            <person name="Tu Z."/>
            <person name="Unger M.F."/>
            <person name="Walenz B."/>
            <person name="Wang A."/>
            <person name="Wang J."/>
            <person name="Wang M."/>
            <person name="Wang X."/>
            <person name="Woodford K.J."/>
            <person name="Wortman J.R."/>
            <person name="Wu M."/>
            <person name="Yao A."/>
            <person name="Zdobnov E.M."/>
            <person name="Zhang H."/>
            <person name="Zhao Q."/>
            <person name="Zhao S."/>
            <person name="Zhu S.C."/>
            <person name="Zhimulev I."/>
            <person name="Coluzzi M."/>
            <person name="della Torre A."/>
            <person name="Roth C.W."/>
            <person name="Louis C."/>
            <person name="Kalush F."/>
            <person name="Mural R.J."/>
            <person name="Myers E.W."/>
            <person name="Adams M.D."/>
            <person name="Smith H.O."/>
            <person name="Broder S."/>
            <person name="Gardner M.J."/>
            <person name="Fraser C.M."/>
            <person name="Birney E."/>
            <person name="Bork P."/>
            <person name="Brey P.T."/>
            <person name="Venter J.C."/>
            <person name="Weissenbach J."/>
            <person name="Kafatos F.C."/>
            <person name="Collins F.H."/>
            <person name="Hoffman S.L."/>
        </authorList>
    </citation>
    <scope>NUCLEOTIDE SEQUENCE [LARGE SCALE GENOMIC DNA]</scope>
    <source>
        <strain evidence="7">PEST</strain>
    </source>
</reference>
<dbReference type="InterPro" id="IPR006140">
    <property type="entry name" value="D-isomer_DH_NAD-bd"/>
</dbReference>
<feature type="non-terminal residue" evidence="7">
    <location>
        <position position="1"/>
    </location>
</feature>
<dbReference type="InterPro" id="IPR036291">
    <property type="entry name" value="NAD(P)-bd_dom_sf"/>
</dbReference>
<keyword evidence="2 4" id="KW-0560">Oxidoreductase</keyword>
<dbReference type="PANTHER" id="PTHR10996:SF119">
    <property type="entry name" value="FI03731P-RELATED"/>
    <property type="match status" value="1"/>
</dbReference>
<dbReference type="SUPFAM" id="SSF51735">
    <property type="entry name" value="NAD(P)-binding Rossmann-fold domains"/>
    <property type="match status" value="1"/>
</dbReference>
<proteinExistence type="inferred from homology"/>
<dbReference type="EMBL" id="AAAB01008980">
    <property type="protein sequence ID" value="EAA13789.5"/>
    <property type="molecule type" value="Genomic_DNA"/>
</dbReference>
<reference evidence="7" key="2">
    <citation type="submission" date="2002-03" db="EMBL/GenBank/DDBJ databases">
        <authorList>
            <consortium name="The Anopheles Genome Sequencing Consortium"/>
        </authorList>
    </citation>
    <scope>NUCLEOTIDE SEQUENCE</scope>
    <source>
        <strain evidence="7">PEST</strain>
    </source>
</reference>
<evidence type="ECO:0000256" key="4">
    <source>
        <dbReference type="RuleBase" id="RU003719"/>
    </source>
</evidence>
<protein>
    <submittedName>
        <fullName evidence="7">AGAP009611-PA</fullName>
    </submittedName>
</protein>
<evidence type="ECO:0000256" key="2">
    <source>
        <dbReference type="ARBA" id="ARBA00023002"/>
    </source>
</evidence>
<dbReference type="AlphaFoldDB" id="Q7PMI6"/>
<feature type="domain" description="D-isomer specific 2-hydroxyacid dehydrogenase NAD-binding" evidence="6">
    <location>
        <begin position="136"/>
        <end position="284"/>
    </location>
</feature>
<accession>Q7PMI6</accession>
<dbReference type="VEuPathDB" id="VectorBase:AGAP009611"/>
<dbReference type="PhylomeDB" id="Q7PMI6"/>
<dbReference type="VEuPathDB" id="VectorBase:AGAMI1_009903"/>
<reference evidence="7" key="4">
    <citation type="journal article" date="2007" name="Genome Biol.">
        <title>Update of the Anopheles gambiae PEST genome assembly.</title>
        <authorList>
            <person name="Sharakhova M.V."/>
            <person name="Hammond M.P."/>
            <person name="Lobo N.F."/>
            <person name="Krzywinski J."/>
            <person name="Unger M.F."/>
            <person name="Hillenmeyer M.E."/>
            <person name="Bruggner R.V."/>
            <person name="Birney E."/>
            <person name="Collins F.H."/>
        </authorList>
    </citation>
    <scope>NUCLEOTIDE SEQUENCE</scope>
    <source>
        <strain evidence="7">PEST</strain>
    </source>
</reference>
<dbReference type="Pfam" id="PF02826">
    <property type="entry name" value="2-Hacid_dh_C"/>
    <property type="match status" value="1"/>
</dbReference>
<keyword evidence="3" id="KW-0520">NAD</keyword>
<dbReference type="GO" id="GO:0051287">
    <property type="term" value="F:NAD binding"/>
    <property type="evidence" value="ECO:0007669"/>
    <property type="project" value="InterPro"/>
</dbReference>
<dbReference type="Pfam" id="PF00389">
    <property type="entry name" value="2-Hacid_dh"/>
    <property type="match status" value="1"/>
</dbReference>
<organism evidence="7">
    <name type="scientific">Anopheles gambiae</name>
    <name type="common">African malaria mosquito</name>
    <dbReference type="NCBI Taxonomy" id="7165"/>
    <lineage>
        <taxon>Eukaryota</taxon>
        <taxon>Metazoa</taxon>
        <taxon>Ecdysozoa</taxon>
        <taxon>Arthropoda</taxon>
        <taxon>Hexapoda</taxon>
        <taxon>Insecta</taxon>
        <taxon>Pterygota</taxon>
        <taxon>Neoptera</taxon>
        <taxon>Endopterygota</taxon>
        <taxon>Diptera</taxon>
        <taxon>Nematocera</taxon>
        <taxon>Culicoidea</taxon>
        <taxon>Culicidae</taxon>
        <taxon>Anophelinae</taxon>
        <taxon>Anopheles</taxon>
    </lineage>
</organism>
<dbReference type="InterPro" id="IPR006139">
    <property type="entry name" value="D-isomer_2_OHA_DH_cat_dom"/>
</dbReference>
<dbReference type="FunFam" id="3.40.50.720:FF:000203">
    <property type="entry name" value="D-3-phosphoglycerate dehydrogenase (SerA)"/>
    <property type="match status" value="1"/>
</dbReference>
<feature type="domain" description="D-isomer specific 2-hydroxyacid dehydrogenase catalytic" evidence="5">
    <location>
        <begin position="34"/>
        <end position="312"/>
    </location>
</feature>
<comment type="similarity">
    <text evidence="1 4">Belongs to the D-isomer specific 2-hydroxyacid dehydrogenase family.</text>
</comment>
<dbReference type="PROSITE" id="PS00671">
    <property type="entry name" value="D_2_HYDROXYACID_DH_3"/>
    <property type="match status" value="1"/>
</dbReference>
<dbReference type="PANTHER" id="PTHR10996">
    <property type="entry name" value="2-HYDROXYACID DEHYDROGENASE-RELATED"/>
    <property type="match status" value="1"/>
</dbReference>
<dbReference type="HOGENOM" id="CLU_019796_1_2_1"/>
<evidence type="ECO:0000259" key="5">
    <source>
        <dbReference type="Pfam" id="PF00389"/>
    </source>
</evidence>
<gene>
    <name evidence="7" type="ORF">AgaP_AGAP009611</name>
</gene>
<reference evidence="7" key="3">
    <citation type="journal article" date="2004" name="Trends Parasitol.">
        <title>The Anopheles gambiae genome: an update.</title>
        <authorList>
            <person name="Mongin E."/>
            <person name="Louis C."/>
            <person name="Holt R.A."/>
            <person name="Birney E."/>
            <person name="Collins F.H."/>
        </authorList>
    </citation>
    <scope>NUCLEOTIDE SEQUENCE</scope>
    <source>
        <strain evidence="7">PEST</strain>
    </source>
</reference>
<dbReference type="SUPFAM" id="SSF52283">
    <property type="entry name" value="Formate/glycerate dehydrogenase catalytic domain-like"/>
    <property type="match status" value="1"/>
</dbReference>
<name>Q7PMI6_ANOGA</name>
<dbReference type="InterPro" id="IPR029753">
    <property type="entry name" value="D-isomer_DH_CS"/>
</dbReference>
<dbReference type="STRING" id="7165.Q7PMI6"/>
<evidence type="ECO:0000313" key="7">
    <source>
        <dbReference type="EMBL" id="EAA13789.5"/>
    </source>
</evidence>
<evidence type="ECO:0000256" key="3">
    <source>
        <dbReference type="ARBA" id="ARBA00023027"/>
    </source>
</evidence>